<dbReference type="AlphaFoldDB" id="A0A1F6GDC5"/>
<dbReference type="InterPro" id="IPR045397">
    <property type="entry name" value="TumE-like"/>
</dbReference>
<reference evidence="1 2" key="1">
    <citation type="journal article" date="2016" name="Nat. Commun.">
        <title>Thousands of microbial genomes shed light on interconnected biogeochemical processes in an aquifer system.</title>
        <authorList>
            <person name="Anantharaman K."/>
            <person name="Brown C.T."/>
            <person name="Hug L.A."/>
            <person name="Sharon I."/>
            <person name="Castelle C.J."/>
            <person name="Probst A.J."/>
            <person name="Thomas B.C."/>
            <person name="Singh A."/>
            <person name="Wilkins M.J."/>
            <person name="Karaoz U."/>
            <person name="Brodie E.L."/>
            <person name="Williams K.H."/>
            <person name="Hubbard S.S."/>
            <person name="Banfield J.F."/>
        </authorList>
    </citation>
    <scope>NUCLEOTIDE SEQUENCE [LARGE SCALE GENOMIC DNA]</scope>
</reference>
<comment type="caution">
    <text evidence="1">The sequence shown here is derived from an EMBL/GenBank/DDBJ whole genome shotgun (WGS) entry which is preliminary data.</text>
</comment>
<dbReference type="STRING" id="1817772.A2527_12395"/>
<evidence type="ECO:0000313" key="2">
    <source>
        <dbReference type="Proteomes" id="UP000178449"/>
    </source>
</evidence>
<accession>A0A1F6GDC5</accession>
<organism evidence="1 2">
    <name type="scientific">Candidatus Lambdaproteobacteria bacterium RIFOXYD2_FULL_50_16</name>
    <dbReference type="NCBI Taxonomy" id="1817772"/>
    <lineage>
        <taxon>Bacteria</taxon>
        <taxon>Pseudomonadati</taxon>
        <taxon>Pseudomonadota</taxon>
        <taxon>Candidatus Lambdaproteobacteria</taxon>
    </lineage>
</organism>
<proteinExistence type="predicted"/>
<sequence>MKQPDPALEYLLDLDGEAFAVSERYFVSIKAQRVKAKPEIPHGVKYAINLFDKDKNRIIGLDNAHGYKEYRRMEWDHVHKKERVLAYQFESAGKLLEDFWDLVNQFLEATS</sequence>
<evidence type="ECO:0000313" key="1">
    <source>
        <dbReference type="EMBL" id="OGG96107.1"/>
    </source>
</evidence>
<dbReference type="Proteomes" id="UP000178449">
    <property type="component" value="Unassembled WGS sequence"/>
</dbReference>
<dbReference type="EMBL" id="MFNE01000019">
    <property type="protein sequence ID" value="OGG96107.1"/>
    <property type="molecule type" value="Genomic_DNA"/>
</dbReference>
<name>A0A1F6GDC5_9PROT</name>
<gene>
    <name evidence="1" type="ORF">A2527_12395</name>
</gene>
<dbReference type="Pfam" id="PF20126">
    <property type="entry name" value="TumE"/>
    <property type="match status" value="1"/>
</dbReference>
<protein>
    <submittedName>
        <fullName evidence="1">Uncharacterized protein</fullName>
    </submittedName>
</protein>